<evidence type="ECO:0000313" key="1">
    <source>
        <dbReference type="EnsemblPlants" id="EMT10190"/>
    </source>
</evidence>
<dbReference type="AlphaFoldDB" id="M8B979"/>
<reference evidence="1" key="1">
    <citation type="submission" date="2015-06" db="UniProtKB">
        <authorList>
            <consortium name="EnsemblPlants"/>
        </authorList>
    </citation>
    <scope>IDENTIFICATION</scope>
</reference>
<dbReference type="SUPFAM" id="SSF81383">
    <property type="entry name" value="F-box domain"/>
    <property type="match status" value="1"/>
</dbReference>
<dbReference type="Gene3D" id="1.20.1280.50">
    <property type="match status" value="1"/>
</dbReference>
<dbReference type="EnsemblPlants" id="EMT10190">
    <property type="protein sequence ID" value="EMT10190"/>
    <property type="gene ID" value="F775_13140"/>
</dbReference>
<dbReference type="PANTHER" id="PTHR31111:SF133">
    <property type="entry name" value="OS07G0196600 PROTEIN"/>
    <property type="match status" value="1"/>
</dbReference>
<sequence>MSSSKPRPAASSSGDLPADALYEVLLRIPAKDLCRLRAVCPSWRALTSDPFFIAAHMCRHHTAPPLLAIAYRDDGEVNSVAISGLSGNIVKRFPSNGYEIVLVNESGDAVRRLTSKGDIIRVARTRLDLVCFNWVLFSQVFWVLNPASGATITLPIDFSEELVHELEVKGMNKWHCQIQSCAIGQVSSTREYKALRVSRIGDRQVCEIITFDDMNNGSWRRKQDPPSHICSGHKMRWVVVHGMVYFLMDFYSTYVETGVITIEPGSIACFNLETEEWGVLRGPEQVQMFVQENEDCSYSKLELQLSLAELNDFEKVIWVKKYSMPSRVARPFSYPFLMFDDGKIFFSAEGNLQGAKFNDEPICCSQLGTQDTGLTVGCGRLVSNEYLKRSSEYALCSLDLLPEENSALVAAFLRAFGQGFGAKAEPEPCPDVGLLGRAVQARVYLDLIGFFPSDCGGLFHFKIGKVEAESGLTTGCCSSRAAERGPEIRRRRLLV</sequence>
<dbReference type="PANTHER" id="PTHR31111">
    <property type="entry name" value="BNAA05G37150D PROTEIN-RELATED"/>
    <property type="match status" value="1"/>
</dbReference>
<dbReference type="InterPro" id="IPR036047">
    <property type="entry name" value="F-box-like_dom_sf"/>
</dbReference>
<dbReference type="PROSITE" id="PS50181">
    <property type="entry name" value="FBOX"/>
    <property type="match status" value="1"/>
</dbReference>
<organism evidence="1">
    <name type="scientific">Aegilops tauschii</name>
    <name type="common">Tausch's goatgrass</name>
    <name type="synonym">Aegilops squarrosa</name>
    <dbReference type="NCBI Taxonomy" id="37682"/>
    <lineage>
        <taxon>Eukaryota</taxon>
        <taxon>Viridiplantae</taxon>
        <taxon>Streptophyta</taxon>
        <taxon>Embryophyta</taxon>
        <taxon>Tracheophyta</taxon>
        <taxon>Spermatophyta</taxon>
        <taxon>Magnoliopsida</taxon>
        <taxon>Liliopsida</taxon>
        <taxon>Poales</taxon>
        <taxon>Poaceae</taxon>
        <taxon>BOP clade</taxon>
        <taxon>Pooideae</taxon>
        <taxon>Triticodae</taxon>
        <taxon>Triticeae</taxon>
        <taxon>Triticinae</taxon>
        <taxon>Aegilops</taxon>
    </lineage>
</organism>
<dbReference type="InterPro" id="IPR001810">
    <property type="entry name" value="F-box_dom"/>
</dbReference>
<proteinExistence type="predicted"/>
<name>M8B979_AEGTA</name>
<accession>M8B979</accession>
<dbReference type="Pfam" id="PF00646">
    <property type="entry name" value="F-box"/>
    <property type="match status" value="1"/>
</dbReference>
<dbReference type="ExpressionAtlas" id="M8B979">
    <property type="expression patterns" value="baseline"/>
</dbReference>
<dbReference type="CDD" id="cd22157">
    <property type="entry name" value="F-box_AtFBW1-like"/>
    <property type="match status" value="1"/>
</dbReference>
<protein>
    <submittedName>
        <fullName evidence="1">Uncharacterized protein</fullName>
    </submittedName>
</protein>
<dbReference type="SMART" id="SM00256">
    <property type="entry name" value="FBOX"/>
    <property type="match status" value="1"/>
</dbReference>